<protein>
    <submittedName>
        <fullName evidence="3">Uncharacterized protein DUF4244</fullName>
    </submittedName>
</protein>
<dbReference type="AlphaFoldDB" id="A0A4R7G6E2"/>
<feature type="region of interest" description="Disordered" evidence="1">
    <location>
        <begin position="1"/>
        <end position="32"/>
    </location>
</feature>
<evidence type="ECO:0000313" key="4">
    <source>
        <dbReference type="Proteomes" id="UP000294506"/>
    </source>
</evidence>
<name>A0A4R7G6E2_9MICC</name>
<evidence type="ECO:0000256" key="1">
    <source>
        <dbReference type="SAM" id="MobiDB-lite"/>
    </source>
</evidence>
<evidence type="ECO:0000256" key="2">
    <source>
        <dbReference type="SAM" id="Phobius"/>
    </source>
</evidence>
<evidence type="ECO:0000313" key="3">
    <source>
        <dbReference type="EMBL" id="TDS87015.1"/>
    </source>
</evidence>
<keyword evidence="2" id="KW-1133">Transmembrane helix</keyword>
<feature type="transmembrane region" description="Helical" evidence="2">
    <location>
        <begin position="47"/>
        <end position="65"/>
    </location>
</feature>
<proteinExistence type="predicted"/>
<keyword evidence="4" id="KW-1185">Reference proteome</keyword>
<keyword evidence="2" id="KW-0472">Membrane</keyword>
<dbReference type="InterPro" id="IPR025338">
    <property type="entry name" value="DUF4244"/>
</dbReference>
<comment type="caution">
    <text evidence="3">The sequence shown here is derived from an EMBL/GenBank/DDBJ whole genome shotgun (WGS) entry which is preliminary data.</text>
</comment>
<keyword evidence="2" id="KW-0812">Transmembrane</keyword>
<sequence>MEHPVMERTVTQPAVLEAPPARSGPRGSRHWAHRLHHEQEGLATAEYGIVMLAAVGFAGLLVAVLSSGTARGLLTGVVERALSF</sequence>
<accession>A0A4R7G6E2</accession>
<dbReference type="Proteomes" id="UP000294506">
    <property type="component" value="Unassembled WGS sequence"/>
</dbReference>
<gene>
    <name evidence="3" type="ORF">EV640_102310</name>
</gene>
<dbReference type="RefSeq" id="WP_036476270.1">
    <property type="nucleotide sequence ID" value="NZ_SOAN01000002.1"/>
</dbReference>
<reference evidence="3 4" key="1">
    <citation type="submission" date="2019-03" db="EMBL/GenBank/DDBJ databases">
        <title>Genomic Encyclopedia of Type Strains, Phase III (KMG-III): the genomes of soil and plant-associated and newly described type strains.</title>
        <authorList>
            <person name="Whitman W."/>
        </authorList>
    </citation>
    <scope>NUCLEOTIDE SEQUENCE [LARGE SCALE GENOMIC DNA]</scope>
    <source>
        <strain evidence="3 4">DSM 27373</strain>
    </source>
</reference>
<dbReference type="EMBL" id="SOAN01000002">
    <property type="protein sequence ID" value="TDS87015.1"/>
    <property type="molecule type" value="Genomic_DNA"/>
</dbReference>
<dbReference type="Pfam" id="PF14029">
    <property type="entry name" value="DUF4244"/>
    <property type="match status" value="1"/>
</dbReference>
<organism evidence="3 4">
    <name type="scientific">Nesterenkonia aurantiaca</name>
    <dbReference type="NCBI Taxonomy" id="1436010"/>
    <lineage>
        <taxon>Bacteria</taxon>
        <taxon>Bacillati</taxon>
        <taxon>Actinomycetota</taxon>
        <taxon>Actinomycetes</taxon>
        <taxon>Micrococcales</taxon>
        <taxon>Micrococcaceae</taxon>
        <taxon>Nesterenkonia</taxon>
    </lineage>
</organism>